<evidence type="ECO:0000313" key="1">
    <source>
        <dbReference type="EMBL" id="CAL4226953.1"/>
    </source>
</evidence>
<gene>
    <name evidence="1" type="ORF">MNOR_LOCUS39517</name>
</gene>
<reference evidence="1 2" key="1">
    <citation type="submission" date="2024-05" db="EMBL/GenBank/DDBJ databases">
        <authorList>
            <person name="Wallberg A."/>
        </authorList>
    </citation>
    <scope>NUCLEOTIDE SEQUENCE [LARGE SCALE GENOMIC DNA]</scope>
</reference>
<accession>A0AAV2SQ47</accession>
<proteinExistence type="predicted"/>
<evidence type="ECO:0000313" key="2">
    <source>
        <dbReference type="Proteomes" id="UP001497623"/>
    </source>
</evidence>
<name>A0AAV2SQ47_MEGNR</name>
<feature type="non-terminal residue" evidence="1">
    <location>
        <position position="1"/>
    </location>
</feature>
<protein>
    <submittedName>
        <fullName evidence="1">Uncharacterized protein</fullName>
    </submittedName>
</protein>
<dbReference type="AlphaFoldDB" id="A0AAV2SQ47"/>
<organism evidence="1 2">
    <name type="scientific">Meganyctiphanes norvegica</name>
    <name type="common">Northern krill</name>
    <name type="synonym">Thysanopoda norvegica</name>
    <dbReference type="NCBI Taxonomy" id="48144"/>
    <lineage>
        <taxon>Eukaryota</taxon>
        <taxon>Metazoa</taxon>
        <taxon>Ecdysozoa</taxon>
        <taxon>Arthropoda</taxon>
        <taxon>Crustacea</taxon>
        <taxon>Multicrustacea</taxon>
        <taxon>Malacostraca</taxon>
        <taxon>Eumalacostraca</taxon>
        <taxon>Eucarida</taxon>
        <taxon>Euphausiacea</taxon>
        <taxon>Euphausiidae</taxon>
        <taxon>Meganyctiphanes</taxon>
    </lineage>
</organism>
<sequence>KMADFLAFNYIPLRSVFPLDALENYALQLGTYFYDNYLTQKNGAALQDLFTQTIWPYLLNLEDVDLFNNPFSSINYYLKSVADSSPLKFESLDREAMEILSLLDSSING</sequence>
<dbReference type="EMBL" id="CAXKWB010103918">
    <property type="protein sequence ID" value="CAL4226953.1"/>
    <property type="molecule type" value="Genomic_DNA"/>
</dbReference>
<dbReference type="Proteomes" id="UP001497623">
    <property type="component" value="Unassembled WGS sequence"/>
</dbReference>
<comment type="caution">
    <text evidence="1">The sequence shown here is derived from an EMBL/GenBank/DDBJ whole genome shotgun (WGS) entry which is preliminary data.</text>
</comment>
<keyword evidence="2" id="KW-1185">Reference proteome</keyword>
<feature type="non-terminal residue" evidence="1">
    <location>
        <position position="109"/>
    </location>
</feature>